<dbReference type="Proteomes" id="UP000276133">
    <property type="component" value="Unassembled WGS sequence"/>
</dbReference>
<reference evidence="1 2" key="1">
    <citation type="journal article" date="2018" name="Sci. Rep.">
        <title>Genomic signatures of local adaptation to the degree of environmental predictability in rotifers.</title>
        <authorList>
            <person name="Franch-Gras L."/>
            <person name="Hahn C."/>
            <person name="Garcia-Roger E.M."/>
            <person name="Carmona M.J."/>
            <person name="Serra M."/>
            <person name="Gomez A."/>
        </authorList>
    </citation>
    <scope>NUCLEOTIDE SEQUENCE [LARGE SCALE GENOMIC DNA]</scope>
    <source>
        <strain evidence="1">HYR1</strain>
    </source>
</reference>
<organism evidence="1 2">
    <name type="scientific">Brachionus plicatilis</name>
    <name type="common">Marine rotifer</name>
    <name type="synonym">Brachionus muelleri</name>
    <dbReference type="NCBI Taxonomy" id="10195"/>
    <lineage>
        <taxon>Eukaryota</taxon>
        <taxon>Metazoa</taxon>
        <taxon>Spiralia</taxon>
        <taxon>Gnathifera</taxon>
        <taxon>Rotifera</taxon>
        <taxon>Eurotatoria</taxon>
        <taxon>Monogononta</taxon>
        <taxon>Pseudotrocha</taxon>
        <taxon>Ploima</taxon>
        <taxon>Brachionidae</taxon>
        <taxon>Brachionus</taxon>
    </lineage>
</organism>
<accession>A0A3M7Q3E8</accession>
<proteinExistence type="predicted"/>
<sequence length="87" mass="10479">MFHALHNLYYEFKILILNICQKIKVMSKTYTHQDCEKTTPGVNHQNFRTIHIILDSSGSITYNYYFILWKKNGKRQKNQVDIFMLYS</sequence>
<protein>
    <submittedName>
        <fullName evidence="1">Uncharacterized protein</fullName>
    </submittedName>
</protein>
<gene>
    <name evidence="1" type="ORF">BpHYR1_019574</name>
</gene>
<dbReference type="AlphaFoldDB" id="A0A3M7Q3E8"/>
<evidence type="ECO:0000313" key="2">
    <source>
        <dbReference type="Proteomes" id="UP000276133"/>
    </source>
</evidence>
<comment type="caution">
    <text evidence="1">The sequence shown here is derived from an EMBL/GenBank/DDBJ whole genome shotgun (WGS) entry which is preliminary data.</text>
</comment>
<keyword evidence="2" id="KW-1185">Reference proteome</keyword>
<evidence type="ECO:0000313" key="1">
    <source>
        <dbReference type="EMBL" id="RNA05734.1"/>
    </source>
</evidence>
<dbReference type="EMBL" id="REGN01007624">
    <property type="protein sequence ID" value="RNA05734.1"/>
    <property type="molecule type" value="Genomic_DNA"/>
</dbReference>
<name>A0A3M7Q3E8_BRAPC</name>